<dbReference type="CDD" id="cd02696">
    <property type="entry name" value="MurNAc-LAA"/>
    <property type="match status" value="1"/>
</dbReference>
<dbReference type="SUPFAM" id="SSF53187">
    <property type="entry name" value="Zn-dependent exopeptidases"/>
    <property type="match status" value="1"/>
</dbReference>
<reference evidence="6 7" key="1">
    <citation type="submission" date="2015-11" db="EMBL/GenBank/DDBJ databases">
        <title>Description and complete genome sequence of a novel strain predominating in hypersaline microbial mats and representing a new family of the Bacteriodetes phylum.</title>
        <authorList>
            <person name="Spring S."/>
            <person name="Bunk B."/>
            <person name="Sproer C."/>
            <person name="Klenk H.-P."/>
        </authorList>
    </citation>
    <scope>NUCLEOTIDE SEQUENCE [LARGE SCALE GENOMIC DNA]</scope>
    <source>
        <strain evidence="6 7">L21-Spi-D4</strain>
    </source>
</reference>
<evidence type="ECO:0000256" key="3">
    <source>
        <dbReference type="ARBA" id="ARBA00022801"/>
    </source>
</evidence>
<evidence type="ECO:0000313" key="7">
    <source>
        <dbReference type="Proteomes" id="UP000064893"/>
    </source>
</evidence>
<dbReference type="RefSeq" id="WP_057954798.1">
    <property type="nucleotide sequence ID" value="NZ_CP013118.1"/>
</dbReference>
<dbReference type="Gene3D" id="3.40.630.40">
    <property type="entry name" value="Zn-dependent exopeptidases"/>
    <property type="match status" value="1"/>
</dbReference>
<dbReference type="InterPro" id="IPR050695">
    <property type="entry name" value="N-acetylmuramoyl_amidase_3"/>
</dbReference>
<feature type="domain" description="MurNAc-LAA" evidence="5">
    <location>
        <begin position="94"/>
        <end position="252"/>
    </location>
</feature>
<dbReference type="FunFam" id="3.40.630.40:FF:000005">
    <property type="entry name" value="N-acetylmuramoyl-L-alanine amidase (AmiA)"/>
    <property type="match status" value="1"/>
</dbReference>
<gene>
    <name evidence="6" type="primary">amiA</name>
    <name evidence="6" type="ORF">L21SP5_03955</name>
</gene>
<dbReference type="GO" id="GO:0008745">
    <property type="term" value="F:N-acetylmuramoyl-L-alanine amidase activity"/>
    <property type="evidence" value="ECO:0007669"/>
    <property type="project" value="UniProtKB-EC"/>
</dbReference>
<dbReference type="EMBL" id="CP013118">
    <property type="protein sequence ID" value="ALO17546.1"/>
    <property type="molecule type" value="Genomic_DNA"/>
</dbReference>
<dbReference type="STRING" id="1307839.L21SP5_03955"/>
<name>A0A0S2I5I6_9BACT</name>
<accession>A0A0S2I5I6</accession>
<feature type="chain" id="PRO_5006599538" description="N-acetylmuramoyl-L-alanine amidase" evidence="4">
    <location>
        <begin position="26"/>
        <end position="369"/>
    </location>
</feature>
<evidence type="ECO:0000256" key="4">
    <source>
        <dbReference type="SAM" id="SignalP"/>
    </source>
</evidence>
<dbReference type="EC" id="3.5.1.28" evidence="2"/>
<evidence type="ECO:0000259" key="5">
    <source>
        <dbReference type="SMART" id="SM00646"/>
    </source>
</evidence>
<feature type="signal peptide" evidence="4">
    <location>
        <begin position="1"/>
        <end position="25"/>
    </location>
</feature>
<keyword evidence="7" id="KW-1185">Reference proteome</keyword>
<protein>
    <recommendedName>
        <fullName evidence="2">N-acetylmuramoyl-L-alanine amidase</fullName>
        <ecNumber evidence="2">3.5.1.28</ecNumber>
    </recommendedName>
</protein>
<keyword evidence="4" id="KW-0732">Signal</keyword>
<evidence type="ECO:0000256" key="2">
    <source>
        <dbReference type="ARBA" id="ARBA00011901"/>
    </source>
</evidence>
<organism evidence="6 7">
    <name type="scientific">Salinivirga cyanobacteriivorans</name>
    <dbReference type="NCBI Taxonomy" id="1307839"/>
    <lineage>
        <taxon>Bacteria</taxon>
        <taxon>Pseudomonadati</taxon>
        <taxon>Bacteroidota</taxon>
        <taxon>Bacteroidia</taxon>
        <taxon>Bacteroidales</taxon>
        <taxon>Salinivirgaceae</taxon>
        <taxon>Salinivirga</taxon>
    </lineage>
</organism>
<dbReference type="InterPro" id="IPR002508">
    <property type="entry name" value="MurNAc-LAA_cat"/>
</dbReference>
<comment type="catalytic activity">
    <reaction evidence="1">
        <text>Hydrolyzes the link between N-acetylmuramoyl residues and L-amino acid residues in certain cell-wall glycopeptides.</text>
        <dbReference type="EC" id="3.5.1.28"/>
    </reaction>
</comment>
<dbReference type="PANTHER" id="PTHR30404">
    <property type="entry name" value="N-ACETYLMURAMOYL-L-ALANINE AMIDASE"/>
    <property type="match status" value="1"/>
</dbReference>
<evidence type="ECO:0000256" key="1">
    <source>
        <dbReference type="ARBA" id="ARBA00001561"/>
    </source>
</evidence>
<dbReference type="SMART" id="SM00646">
    <property type="entry name" value="Ami_3"/>
    <property type="match status" value="1"/>
</dbReference>
<dbReference type="OrthoDB" id="9806267at2"/>
<dbReference type="Proteomes" id="UP000064893">
    <property type="component" value="Chromosome"/>
</dbReference>
<evidence type="ECO:0000313" key="6">
    <source>
        <dbReference type="EMBL" id="ALO17546.1"/>
    </source>
</evidence>
<dbReference type="AlphaFoldDB" id="A0A0S2I5I6"/>
<dbReference type="PANTHER" id="PTHR30404:SF0">
    <property type="entry name" value="N-ACETYLMURAMOYL-L-ALANINE AMIDASE AMIC"/>
    <property type="match status" value="1"/>
</dbReference>
<proteinExistence type="predicted"/>
<dbReference type="GO" id="GO:0030288">
    <property type="term" value="C:outer membrane-bounded periplasmic space"/>
    <property type="evidence" value="ECO:0007669"/>
    <property type="project" value="TreeGrafter"/>
</dbReference>
<keyword evidence="3 6" id="KW-0378">Hydrolase</keyword>
<dbReference type="PATRIC" id="fig|1307839.3.peg.4221"/>
<sequence length="369" mass="42168" precursor="true">MNRLQKISIIYVIFSMFILPYAAHCAEDEDQFVVVLDAGHGGKDSGARGSFSMEKDVVLDITKQVGHYIQNHLPEIRVLYTREDDSFVKLFKRAEIANRNEADLFVSIHANASPSNRAFGTETFVMGLHKTESNLEVAQKENAVITLEENYEEHYEGYDPHSAESYIIFSLMQNAFLEQSLRAAELTQKEFRERARRKDRGVKQAGFLVLWKTTMPSILIETGFISNSNEEAYLNSDQGKDYLASAIFRAIRSYYEEMKAQKAEERPQSEKQIAQSETQNKSNDIYFMVQLTASSQMADTAKAPFSNLDDPLEIQKIGKYYKYFYGKVNNYKEATKLQKHCKTHFPDAFIVAFEGDNPISVQKAIKSVQ</sequence>
<dbReference type="Pfam" id="PF01520">
    <property type="entry name" value="Amidase_3"/>
    <property type="match status" value="1"/>
</dbReference>
<dbReference type="KEGG" id="blq:L21SP5_03955"/>
<dbReference type="GO" id="GO:0009253">
    <property type="term" value="P:peptidoglycan catabolic process"/>
    <property type="evidence" value="ECO:0007669"/>
    <property type="project" value="InterPro"/>
</dbReference>